<keyword evidence="10" id="KW-1185">Reference proteome</keyword>
<reference evidence="9 10" key="1">
    <citation type="journal article" date="2023" name="BMC Biol.">
        <title>The compact genome of the sponge Oopsacas minuta (Hexactinellida) is lacking key metazoan core genes.</title>
        <authorList>
            <person name="Santini S."/>
            <person name="Schenkelaars Q."/>
            <person name="Jourda C."/>
            <person name="Duchesne M."/>
            <person name="Belahbib H."/>
            <person name="Rocher C."/>
            <person name="Selva M."/>
            <person name="Riesgo A."/>
            <person name="Vervoort M."/>
            <person name="Leys S.P."/>
            <person name="Kodjabachian L."/>
            <person name="Le Bivic A."/>
            <person name="Borchiellini C."/>
            <person name="Claverie J.M."/>
            <person name="Renard E."/>
        </authorList>
    </citation>
    <scope>NUCLEOTIDE SEQUENCE [LARGE SCALE GENOMIC DNA]</scope>
    <source>
        <strain evidence="9">SPO-2</strain>
    </source>
</reference>
<dbReference type="AlphaFoldDB" id="A0AAV7JTQ9"/>
<name>A0AAV7JTQ9_9METZ</name>
<sequence>MSWAWTVIAVTAPTRDSALAFQAELVIRQKKGIINRETAIITVDDPKPRIGSGSATLNALLLVSELLSSKAGFKIMRTEVFQTARVLILHAGRLFPFASCGRAFSTLPLKNHLTNAPNLLTEYSELPCEIDQLISFLQNYLCHNAGPGVWVCSTGMVLHLSADRVALDLTDMTGVKIFATKADPSYAKDHGVCRLSSSDPEVVEDILFQVDDLKECIMEDGTVPLISGVVFLSHQFVEKLLSLHAIPPLDACTYIGLDSGAQPLSISLFFDILRCMTYSVKLDQFIESTSTLRNRFEFDPISPLTETIKKARAILWRELRSTRLTACLLPGVEHKYPLLIANELLSVYRQIAPQHTHSRVVVIDSPVDIELDNQTFKTSLSIENAKLEEKDHSFPVVSTIENCILINSRLEGQVSIGEGSLVLHCHIEGNLQFGKRNILIELEPTIFQPYDNISSYPAVFPDDIMLQQVLLKFLPEKQPTPVCTSLLTVFGIYDNLILPVNDVTATFLNKPWEMFFSRTGIIPDDLWGLDIEADKKFLFKAKLFPVALLEGESMLSFITWLIGVNDRDLVSKWRDQWRMSMEQVLRHVSYAKTMDNRRNLTFQIGLEEMSEALVNGSPRYFLSFFRGSFHEGREVEVLKKLDEVASSLDDVIILCRVFSCIADVLGIMAGEAGGIRGGPAANANWNHAFSLIQQGKYRNAVRELASERNDWLDRPDRNLRASRHYERAAQILTSIGVLSVKQFIKGSSSGRIEIGKTLKVTCASRIDWAGGWSDTPPITYEIGGAVLDFAIEIEGRKPIVVFVKRIPEYKLELVESDGESEKEIICTELQEISDYNQPYAFASLLKACFVCTGILEYPSTRSLAHQLRDKLDSGVRVVSITYLPQGSGLGTSSILAGAILAGLWRLTGVMHDNLSLSHAVLHLEQLLTTGGGWQDQCGGIFPGAKLSSTSKGLPLKITVEEILISEEIIDKFNRHFVLVYTGKTRLARNLLQDVLRNWHARLPAIVLNVNDLALNARASVEALRNGDFVKLGKCLSMSGMHKLIMAPGSMPLRIELFIDQVKDDLLGYQMAGAGGGGFMILLTKEPNQQEKMNTILGNIPEMSGARVYPAVFSRTGLEYEILD</sequence>
<evidence type="ECO:0000259" key="8">
    <source>
        <dbReference type="Pfam" id="PF08544"/>
    </source>
</evidence>
<feature type="domain" description="GDP-fucose pyrophosphorylase" evidence="7">
    <location>
        <begin position="80"/>
        <end position="546"/>
    </location>
</feature>
<keyword evidence="4" id="KW-0067">ATP-binding</keyword>
<dbReference type="Proteomes" id="UP001165289">
    <property type="component" value="Unassembled WGS sequence"/>
</dbReference>
<evidence type="ECO:0000259" key="7">
    <source>
        <dbReference type="Pfam" id="PF07959"/>
    </source>
</evidence>
<proteinExistence type="inferred from homology"/>
<evidence type="ECO:0000256" key="2">
    <source>
        <dbReference type="ARBA" id="ARBA00022741"/>
    </source>
</evidence>
<protein>
    <submittedName>
        <fullName evidence="9">L-fucose kinase</fullName>
    </submittedName>
</protein>
<evidence type="ECO:0000313" key="10">
    <source>
        <dbReference type="Proteomes" id="UP001165289"/>
    </source>
</evidence>
<dbReference type="PANTHER" id="PTHR32463:SF0">
    <property type="entry name" value="L-FUCOSE KINASE"/>
    <property type="match status" value="1"/>
</dbReference>
<dbReference type="GO" id="GO:0005524">
    <property type="term" value="F:ATP binding"/>
    <property type="evidence" value="ECO:0007669"/>
    <property type="project" value="UniProtKB-KW"/>
</dbReference>
<dbReference type="Gene3D" id="3.30.230.120">
    <property type="match status" value="1"/>
</dbReference>
<evidence type="ECO:0000256" key="4">
    <source>
        <dbReference type="ARBA" id="ARBA00022840"/>
    </source>
</evidence>
<accession>A0AAV7JTQ9</accession>
<dbReference type="GO" id="GO:0050201">
    <property type="term" value="F:fucokinase activity"/>
    <property type="evidence" value="ECO:0007669"/>
    <property type="project" value="TreeGrafter"/>
</dbReference>
<dbReference type="Pfam" id="PF00288">
    <property type="entry name" value="GHMP_kinases_N"/>
    <property type="match status" value="1"/>
</dbReference>
<dbReference type="InterPro" id="IPR052203">
    <property type="entry name" value="GHMP_Kinase-Related"/>
</dbReference>
<dbReference type="InterPro" id="IPR020568">
    <property type="entry name" value="Ribosomal_Su5_D2-typ_SF"/>
</dbReference>
<dbReference type="Pfam" id="PF08544">
    <property type="entry name" value="GHMP_kinases_C"/>
    <property type="match status" value="1"/>
</dbReference>
<feature type="domain" description="GHMP kinase C-terminal" evidence="8">
    <location>
        <begin position="1020"/>
        <end position="1091"/>
    </location>
</feature>
<dbReference type="PRINTS" id="PR00959">
    <property type="entry name" value="MEVGALKINASE"/>
</dbReference>
<evidence type="ECO:0000256" key="5">
    <source>
        <dbReference type="ARBA" id="ARBA00038121"/>
    </source>
</evidence>
<keyword evidence="3 9" id="KW-0418">Kinase</keyword>
<dbReference type="PANTHER" id="PTHR32463">
    <property type="entry name" value="L-FUCOSE KINASE"/>
    <property type="match status" value="1"/>
</dbReference>
<dbReference type="GO" id="GO:0042352">
    <property type="term" value="P:GDP-L-fucose salvage"/>
    <property type="evidence" value="ECO:0007669"/>
    <property type="project" value="TreeGrafter"/>
</dbReference>
<keyword evidence="1" id="KW-0808">Transferase</keyword>
<dbReference type="SUPFAM" id="SSF55060">
    <property type="entry name" value="GHMP Kinase, C-terminal domain"/>
    <property type="match status" value="1"/>
</dbReference>
<dbReference type="Pfam" id="PF07959">
    <property type="entry name" value="Fucose_pyrophosphorylase"/>
    <property type="match status" value="1"/>
</dbReference>
<evidence type="ECO:0000256" key="3">
    <source>
        <dbReference type="ARBA" id="ARBA00022777"/>
    </source>
</evidence>
<evidence type="ECO:0000259" key="6">
    <source>
        <dbReference type="Pfam" id="PF00288"/>
    </source>
</evidence>
<keyword evidence="2" id="KW-0547">Nucleotide-binding</keyword>
<feature type="domain" description="GHMP kinase N-terminal" evidence="6">
    <location>
        <begin position="864"/>
        <end position="938"/>
    </location>
</feature>
<dbReference type="InterPro" id="IPR013750">
    <property type="entry name" value="GHMP_kinase_C_dom"/>
</dbReference>
<dbReference type="InterPro" id="IPR036554">
    <property type="entry name" value="GHMP_kinase_C_sf"/>
</dbReference>
<dbReference type="InterPro" id="IPR006204">
    <property type="entry name" value="GHMP_kinase_N_dom"/>
</dbReference>
<comment type="similarity">
    <text evidence="5">Belongs to the GHMP kinase family.</text>
</comment>
<organism evidence="9 10">
    <name type="scientific">Oopsacas minuta</name>
    <dbReference type="NCBI Taxonomy" id="111878"/>
    <lineage>
        <taxon>Eukaryota</taxon>
        <taxon>Metazoa</taxon>
        <taxon>Porifera</taxon>
        <taxon>Hexactinellida</taxon>
        <taxon>Hexasterophora</taxon>
        <taxon>Lyssacinosida</taxon>
        <taxon>Leucopsacidae</taxon>
        <taxon>Oopsacas</taxon>
    </lineage>
</organism>
<dbReference type="InterPro" id="IPR012887">
    <property type="entry name" value="GDP_fucose_pyrophosphorylase"/>
</dbReference>
<dbReference type="SUPFAM" id="SSF54211">
    <property type="entry name" value="Ribosomal protein S5 domain 2-like"/>
    <property type="match status" value="1"/>
</dbReference>
<gene>
    <name evidence="9" type="ORF">LOD99_4595</name>
</gene>
<dbReference type="EMBL" id="JAKMXF010000300">
    <property type="protein sequence ID" value="KAI6652050.1"/>
    <property type="molecule type" value="Genomic_DNA"/>
</dbReference>
<evidence type="ECO:0000256" key="1">
    <source>
        <dbReference type="ARBA" id="ARBA00022679"/>
    </source>
</evidence>
<evidence type="ECO:0000313" key="9">
    <source>
        <dbReference type="EMBL" id="KAI6652050.1"/>
    </source>
</evidence>
<comment type="caution">
    <text evidence="9">The sequence shown here is derived from an EMBL/GenBank/DDBJ whole genome shotgun (WGS) entry which is preliminary data.</text>
</comment>